<organism evidence="1 2">
    <name type="scientific">Rhipicephalus microplus</name>
    <name type="common">Cattle tick</name>
    <name type="synonym">Boophilus microplus</name>
    <dbReference type="NCBI Taxonomy" id="6941"/>
    <lineage>
        <taxon>Eukaryota</taxon>
        <taxon>Metazoa</taxon>
        <taxon>Ecdysozoa</taxon>
        <taxon>Arthropoda</taxon>
        <taxon>Chelicerata</taxon>
        <taxon>Arachnida</taxon>
        <taxon>Acari</taxon>
        <taxon>Parasitiformes</taxon>
        <taxon>Ixodida</taxon>
        <taxon>Ixodoidea</taxon>
        <taxon>Ixodidae</taxon>
        <taxon>Rhipicephalinae</taxon>
        <taxon>Rhipicephalus</taxon>
        <taxon>Boophilus</taxon>
    </lineage>
</organism>
<name>A0A9J6ETL9_RHIMP</name>
<gene>
    <name evidence="1" type="ORF">HPB51_013347</name>
</gene>
<dbReference type="AlphaFoldDB" id="A0A9J6ETL9"/>
<evidence type="ECO:0000313" key="1">
    <source>
        <dbReference type="EMBL" id="KAH8037557.1"/>
    </source>
</evidence>
<keyword evidence="2" id="KW-1185">Reference proteome</keyword>
<protein>
    <submittedName>
        <fullName evidence="1">Uncharacterized protein</fullName>
    </submittedName>
</protein>
<evidence type="ECO:0000313" key="2">
    <source>
        <dbReference type="Proteomes" id="UP000821866"/>
    </source>
</evidence>
<comment type="caution">
    <text evidence="1">The sequence shown here is derived from an EMBL/GenBank/DDBJ whole genome shotgun (WGS) entry which is preliminary data.</text>
</comment>
<dbReference type="Proteomes" id="UP000821866">
    <property type="component" value="Chromosome 10"/>
</dbReference>
<proteinExistence type="predicted"/>
<reference evidence="1" key="1">
    <citation type="journal article" date="2020" name="Cell">
        <title>Large-Scale Comparative Analyses of Tick Genomes Elucidate Their Genetic Diversity and Vector Capacities.</title>
        <authorList>
            <consortium name="Tick Genome and Microbiome Consortium (TIGMIC)"/>
            <person name="Jia N."/>
            <person name="Wang J."/>
            <person name="Shi W."/>
            <person name="Du L."/>
            <person name="Sun Y."/>
            <person name="Zhan W."/>
            <person name="Jiang J.F."/>
            <person name="Wang Q."/>
            <person name="Zhang B."/>
            <person name="Ji P."/>
            <person name="Bell-Sakyi L."/>
            <person name="Cui X.M."/>
            <person name="Yuan T.T."/>
            <person name="Jiang B.G."/>
            <person name="Yang W.F."/>
            <person name="Lam T.T."/>
            <person name="Chang Q.C."/>
            <person name="Ding S.J."/>
            <person name="Wang X.J."/>
            <person name="Zhu J.G."/>
            <person name="Ruan X.D."/>
            <person name="Zhao L."/>
            <person name="Wei J.T."/>
            <person name="Ye R.Z."/>
            <person name="Que T.C."/>
            <person name="Du C.H."/>
            <person name="Zhou Y.H."/>
            <person name="Cheng J.X."/>
            <person name="Dai P.F."/>
            <person name="Guo W.B."/>
            <person name="Han X.H."/>
            <person name="Huang E.J."/>
            <person name="Li L.F."/>
            <person name="Wei W."/>
            <person name="Gao Y.C."/>
            <person name="Liu J.Z."/>
            <person name="Shao H.Z."/>
            <person name="Wang X."/>
            <person name="Wang C.C."/>
            <person name="Yang T.C."/>
            <person name="Huo Q.B."/>
            <person name="Li W."/>
            <person name="Chen H.Y."/>
            <person name="Chen S.E."/>
            <person name="Zhou L.G."/>
            <person name="Ni X.B."/>
            <person name="Tian J.H."/>
            <person name="Sheng Y."/>
            <person name="Liu T."/>
            <person name="Pan Y.S."/>
            <person name="Xia L.Y."/>
            <person name="Li J."/>
            <person name="Zhao F."/>
            <person name="Cao W.C."/>
        </authorList>
    </citation>
    <scope>NUCLEOTIDE SEQUENCE</scope>
    <source>
        <strain evidence="1">Rmic-2018</strain>
    </source>
</reference>
<dbReference type="EMBL" id="JABSTU010000002">
    <property type="protein sequence ID" value="KAH8037557.1"/>
    <property type="molecule type" value="Genomic_DNA"/>
</dbReference>
<dbReference type="VEuPathDB" id="VectorBase:LOC119179647"/>
<reference evidence="1" key="2">
    <citation type="submission" date="2021-09" db="EMBL/GenBank/DDBJ databases">
        <authorList>
            <person name="Jia N."/>
            <person name="Wang J."/>
            <person name="Shi W."/>
            <person name="Du L."/>
            <person name="Sun Y."/>
            <person name="Zhan W."/>
            <person name="Jiang J."/>
            <person name="Wang Q."/>
            <person name="Zhang B."/>
            <person name="Ji P."/>
            <person name="Sakyi L.B."/>
            <person name="Cui X."/>
            <person name="Yuan T."/>
            <person name="Jiang B."/>
            <person name="Yang W."/>
            <person name="Lam T.T.-Y."/>
            <person name="Chang Q."/>
            <person name="Ding S."/>
            <person name="Wang X."/>
            <person name="Zhu J."/>
            <person name="Ruan X."/>
            <person name="Zhao L."/>
            <person name="Wei J."/>
            <person name="Que T."/>
            <person name="Du C."/>
            <person name="Cheng J."/>
            <person name="Dai P."/>
            <person name="Han X."/>
            <person name="Huang E."/>
            <person name="Gao Y."/>
            <person name="Liu J."/>
            <person name="Shao H."/>
            <person name="Ye R."/>
            <person name="Li L."/>
            <person name="Wei W."/>
            <person name="Wang X."/>
            <person name="Wang C."/>
            <person name="Huo Q."/>
            <person name="Li W."/>
            <person name="Guo W."/>
            <person name="Chen H."/>
            <person name="Chen S."/>
            <person name="Zhou L."/>
            <person name="Zhou L."/>
            <person name="Ni X."/>
            <person name="Tian J."/>
            <person name="Zhou Y."/>
            <person name="Sheng Y."/>
            <person name="Liu T."/>
            <person name="Pan Y."/>
            <person name="Xia L."/>
            <person name="Li J."/>
            <person name="Zhao F."/>
            <person name="Cao W."/>
        </authorList>
    </citation>
    <scope>NUCLEOTIDE SEQUENCE</scope>
    <source>
        <strain evidence="1">Rmic-2018</strain>
        <tissue evidence="1">Larvae</tissue>
    </source>
</reference>
<sequence length="121" mass="13480">MQAMSPKDHIKNDRVFGVDSRQSWITATFCGALLFLALSSSRVSGVFFYRIVETFGVNREQASWPVTLSGSMLPLAGSLKDLSSPKDLSGRLDRWAFRQQECDFHVVYPSSPTASIDVTEM</sequence>
<accession>A0A9J6ETL9</accession>